<feature type="chain" id="PRO_5046124165" description="GOLD domain-containing protein" evidence="2">
    <location>
        <begin position="21"/>
        <end position="219"/>
    </location>
</feature>
<keyword evidence="4" id="KW-1185">Reference proteome</keyword>
<dbReference type="RefSeq" id="WP_379795454.1">
    <property type="nucleotide sequence ID" value="NZ_JBHSFY010000002.1"/>
</dbReference>
<keyword evidence="2" id="KW-0732">Signal</keyword>
<feature type="signal peptide" evidence="2">
    <location>
        <begin position="1"/>
        <end position="20"/>
    </location>
</feature>
<dbReference type="EMBL" id="JBHSFY010000002">
    <property type="protein sequence ID" value="MFC4476267.1"/>
    <property type="molecule type" value="Genomic_DNA"/>
</dbReference>
<keyword evidence="1" id="KW-0812">Transmembrane</keyword>
<evidence type="ECO:0008006" key="5">
    <source>
        <dbReference type="Google" id="ProtNLM"/>
    </source>
</evidence>
<evidence type="ECO:0000313" key="3">
    <source>
        <dbReference type="EMBL" id="MFC4476267.1"/>
    </source>
</evidence>
<proteinExistence type="predicted"/>
<dbReference type="Gene3D" id="2.40.50.120">
    <property type="match status" value="1"/>
</dbReference>
<dbReference type="InterPro" id="IPR008993">
    <property type="entry name" value="TIMP-like_OB-fold"/>
</dbReference>
<gene>
    <name evidence="3" type="ORF">ACFO3N_04255</name>
</gene>
<comment type="caution">
    <text evidence="3">The sequence shown here is derived from an EMBL/GenBank/DDBJ whole genome shotgun (WGS) entry which is preliminary data.</text>
</comment>
<feature type="transmembrane region" description="Helical" evidence="1">
    <location>
        <begin position="189"/>
        <end position="212"/>
    </location>
</feature>
<evidence type="ECO:0000256" key="1">
    <source>
        <dbReference type="SAM" id="Phobius"/>
    </source>
</evidence>
<reference evidence="4" key="1">
    <citation type="journal article" date="2019" name="Int. J. Syst. Evol. Microbiol.">
        <title>The Global Catalogue of Microorganisms (GCM) 10K type strain sequencing project: providing services to taxonomists for standard genome sequencing and annotation.</title>
        <authorList>
            <consortium name="The Broad Institute Genomics Platform"/>
            <consortium name="The Broad Institute Genome Sequencing Center for Infectious Disease"/>
            <person name="Wu L."/>
            <person name="Ma J."/>
        </authorList>
    </citation>
    <scope>NUCLEOTIDE SEQUENCE [LARGE SCALE GENOMIC DNA]</scope>
    <source>
        <strain evidence="4">NBRC 103627</strain>
    </source>
</reference>
<accession>A0ABV8Z8D2</accession>
<keyword evidence="1" id="KW-0472">Membrane</keyword>
<dbReference type="SUPFAM" id="SSF50242">
    <property type="entry name" value="TIMP-like"/>
    <property type="match status" value="1"/>
</dbReference>
<dbReference type="Proteomes" id="UP001596003">
    <property type="component" value="Unassembled WGS sequence"/>
</dbReference>
<evidence type="ECO:0000256" key="2">
    <source>
        <dbReference type="SAM" id="SignalP"/>
    </source>
</evidence>
<sequence>MKLNPILIFSFILIWNNCFACDCKPPEKETLVEDGLRKSEIVFYGEVIKVDTVLQTYTFRIIELFKGKSKSQYINGKNFSSCSLFPQTKQLWIVYAEYQNDKMIDIGLCSPSRGFMPYESNYPPPLPKNIYSNTGDKQIQSLFEQVYELQYEKNNLTDWIYQLEKLRAYKNAQKEISDKEKTETKLETYSQYIIISLIVNIVLFLSLLFVILKKKNFAK</sequence>
<keyword evidence="1" id="KW-1133">Transmembrane helix</keyword>
<organism evidence="3 4">
    <name type="scientific">Flavobacterium chungangensis</name>
    <dbReference type="NCBI Taxonomy" id="2708132"/>
    <lineage>
        <taxon>Bacteria</taxon>
        <taxon>Pseudomonadati</taxon>
        <taxon>Bacteroidota</taxon>
        <taxon>Flavobacteriia</taxon>
        <taxon>Flavobacteriales</taxon>
        <taxon>Flavobacteriaceae</taxon>
        <taxon>Flavobacterium</taxon>
    </lineage>
</organism>
<evidence type="ECO:0000313" key="4">
    <source>
        <dbReference type="Proteomes" id="UP001596003"/>
    </source>
</evidence>
<name>A0ABV8Z8D2_9FLAO</name>
<protein>
    <recommendedName>
        <fullName evidence="5">GOLD domain-containing protein</fullName>
    </recommendedName>
</protein>